<protein>
    <submittedName>
        <fullName evidence="3">Uncharacterized protein</fullName>
    </submittedName>
</protein>
<evidence type="ECO:0000313" key="3">
    <source>
        <dbReference type="EMBL" id="KJA28273.1"/>
    </source>
</evidence>
<organism evidence="3 4">
    <name type="scientific">Hypholoma sublateritium (strain FD-334 SS-4)</name>
    <dbReference type="NCBI Taxonomy" id="945553"/>
    <lineage>
        <taxon>Eukaryota</taxon>
        <taxon>Fungi</taxon>
        <taxon>Dikarya</taxon>
        <taxon>Basidiomycota</taxon>
        <taxon>Agaricomycotina</taxon>
        <taxon>Agaricomycetes</taxon>
        <taxon>Agaricomycetidae</taxon>
        <taxon>Agaricales</taxon>
        <taxon>Agaricineae</taxon>
        <taxon>Strophariaceae</taxon>
        <taxon>Hypholoma</taxon>
    </lineage>
</organism>
<keyword evidence="4" id="KW-1185">Reference proteome</keyword>
<feature type="compositionally biased region" description="Basic residues" evidence="1">
    <location>
        <begin position="59"/>
        <end position="76"/>
    </location>
</feature>
<dbReference type="Proteomes" id="UP000054270">
    <property type="component" value="Unassembled WGS sequence"/>
</dbReference>
<evidence type="ECO:0000256" key="1">
    <source>
        <dbReference type="SAM" id="MobiDB-lite"/>
    </source>
</evidence>
<sequence>MKSSSAKPIMIEPSLCTSPTQDSCTVTVAVGVQRTDIEDLNLNSIPTSCTNAAAPTKATPKKRKAPHCTKCKHPRQGHPRSGCPFVNLPQPTANVSAILEIRPMLTEATDGGGAMVLSGAQTLTQSELESPVLSRASLKGAAVKPSLSGVFHSKGDEVLIEPKRLRESLATATATAIPSTENGPKNSKSKLPMWPDMSSTVPHILLSAADLPQKQELLSAGPVRCGNGDDMKLEELQENFESDQAVPYRRALEPISQSLDLLALILCEQAPATIFIVPNVTADTGTVLDQASALKFRIDLTANRSDGLERLNAPIVLNNEAITSQAIISAAMTGAANNDRSVLLHTGGLSAIVLAVAAATAVGAIGAWAALAFV</sequence>
<keyword evidence="2" id="KW-0812">Transmembrane</keyword>
<feature type="region of interest" description="Disordered" evidence="1">
    <location>
        <begin position="53"/>
        <end position="76"/>
    </location>
</feature>
<evidence type="ECO:0000256" key="2">
    <source>
        <dbReference type="SAM" id="Phobius"/>
    </source>
</evidence>
<evidence type="ECO:0000313" key="4">
    <source>
        <dbReference type="Proteomes" id="UP000054270"/>
    </source>
</evidence>
<keyword evidence="2" id="KW-1133">Transmembrane helix</keyword>
<dbReference type="AlphaFoldDB" id="A0A0D2MWB7"/>
<reference evidence="4" key="1">
    <citation type="submission" date="2014-04" db="EMBL/GenBank/DDBJ databases">
        <title>Evolutionary Origins and Diversification of the Mycorrhizal Mutualists.</title>
        <authorList>
            <consortium name="DOE Joint Genome Institute"/>
            <consortium name="Mycorrhizal Genomics Consortium"/>
            <person name="Kohler A."/>
            <person name="Kuo A."/>
            <person name="Nagy L.G."/>
            <person name="Floudas D."/>
            <person name="Copeland A."/>
            <person name="Barry K.W."/>
            <person name="Cichocki N."/>
            <person name="Veneault-Fourrey C."/>
            <person name="LaButti K."/>
            <person name="Lindquist E.A."/>
            <person name="Lipzen A."/>
            <person name="Lundell T."/>
            <person name="Morin E."/>
            <person name="Murat C."/>
            <person name="Riley R."/>
            <person name="Ohm R."/>
            <person name="Sun H."/>
            <person name="Tunlid A."/>
            <person name="Henrissat B."/>
            <person name="Grigoriev I.V."/>
            <person name="Hibbett D.S."/>
            <person name="Martin F."/>
        </authorList>
    </citation>
    <scope>NUCLEOTIDE SEQUENCE [LARGE SCALE GENOMIC DNA]</scope>
    <source>
        <strain evidence="4">FD-334 SS-4</strain>
    </source>
</reference>
<proteinExistence type="predicted"/>
<feature type="transmembrane region" description="Helical" evidence="2">
    <location>
        <begin position="349"/>
        <end position="371"/>
    </location>
</feature>
<name>A0A0D2MWB7_HYPSF</name>
<gene>
    <name evidence="3" type="ORF">HYPSUDRAFT_51139</name>
</gene>
<dbReference type="EMBL" id="KN817521">
    <property type="protein sequence ID" value="KJA28273.1"/>
    <property type="molecule type" value="Genomic_DNA"/>
</dbReference>
<accession>A0A0D2MWB7</accession>
<keyword evidence="2" id="KW-0472">Membrane</keyword>